<name>A0A223S5I2_9ACTN</name>
<feature type="domain" description="Lipid/polyisoprenoid-binding YceI-like" evidence="2">
    <location>
        <begin position="10"/>
        <end position="177"/>
    </location>
</feature>
<evidence type="ECO:0000313" key="3">
    <source>
        <dbReference type="EMBL" id="ASU83402.1"/>
    </source>
</evidence>
<keyword evidence="4" id="KW-1185">Reference proteome</keyword>
<dbReference type="PANTHER" id="PTHR34406">
    <property type="entry name" value="PROTEIN YCEI"/>
    <property type="match status" value="1"/>
</dbReference>
<dbReference type="Pfam" id="PF04264">
    <property type="entry name" value="YceI"/>
    <property type="match status" value="1"/>
</dbReference>
<evidence type="ECO:0000313" key="4">
    <source>
        <dbReference type="Proteomes" id="UP000215005"/>
    </source>
</evidence>
<accession>A0A223S5I2</accession>
<evidence type="ECO:0000259" key="2">
    <source>
        <dbReference type="SMART" id="SM00867"/>
    </source>
</evidence>
<dbReference type="KEGG" id="ngv:CDO52_11960"/>
<reference evidence="3 4" key="1">
    <citation type="submission" date="2017-08" db="EMBL/GenBank/DDBJ databases">
        <title>The complete genome sequence of Nocardiopsis gilva YIM 90087.</title>
        <authorList>
            <person name="Yin M."/>
            <person name="Tang S."/>
        </authorList>
    </citation>
    <scope>NUCLEOTIDE SEQUENCE [LARGE SCALE GENOMIC DNA]</scope>
    <source>
        <strain evidence="3 4">YIM 90087</strain>
    </source>
</reference>
<dbReference type="RefSeq" id="WP_026125461.1">
    <property type="nucleotide sequence ID" value="NZ_ANBG01000034.1"/>
</dbReference>
<sequence>MTEFDLKPGTWKIDPTHSQIGFSVRHMMISRVRGRMEKFSSSLAVDDDPLASSVSATIDATSIDTDNGERDAHIRSADFFDVAAFPEWTFTSTGVRQDGAAFLLDGDLTIKGVTRPVELRMEFNGTSTDDFGFTRARFHAETELSRRTFGVDIEMPMDGGGMVVGDRVAVEIDAEFIYEPD</sequence>
<dbReference type="InterPro" id="IPR007372">
    <property type="entry name" value="Lipid/polyisoprenoid-bd_YceI"/>
</dbReference>
<dbReference type="SMART" id="SM00867">
    <property type="entry name" value="YceI"/>
    <property type="match status" value="1"/>
</dbReference>
<dbReference type="PANTHER" id="PTHR34406:SF1">
    <property type="entry name" value="PROTEIN YCEI"/>
    <property type="match status" value="1"/>
</dbReference>
<dbReference type="AlphaFoldDB" id="A0A223S5I2"/>
<dbReference type="Gene3D" id="2.40.128.110">
    <property type="entry name" value="Lipid/polyisoprenoid-binding, YceI-like"/>
    <property type="match status" value="1"/>
</dbReference>
<comment type="similarity">
    <text evidence="1">Belongs to the UPF0312 family.</text>
</comment>
<gene>
    <name evidence="3" type="ORF">CDO52_11960</name>
</gene>
<proteinExistence type="inferred from homology"/>
<dbReference type="OrthoDB" id="9811006at2"/>
<dbReference type="Proteomes" id="UP000215005">
    <property type="component" value="Chromosome"/>
</dbReference>
<dbReference type="InterPro" id="IPR036761">
    <property type="entry name" value="TTHA0802/YceI-like_sf"/>
</dbReference>
<organism evidence="3 4">
    <name type="scientific">Nocardiopsis gilva YIM 90087</name>
    <dbReference type="NCBI Taxonomy" id="1235441"/>
    <lineage>
        <taxon>Bacteria</taxon>
        <taxon>Bacillati</taxon>
        <taxon>Actinomycetota</taxon>
        <taxon>Actinomycetes</taxon>
        <taxon>Streptosporangiales</taxon>
        <taxon>Nocardiopsidaceae</taxon>
        <taxon>Nocardiopsis</taxon>
    </lineage>
</organism>
<dbReference type="SUPFAM" id="SSF101874">
    <property type="entry name" value="YceI-like"/>
    <property type="match status" value="1"/>
</dbReference>
<dbReference type="EMBL" id="CP022753">
    <property type="protein sequence ID" value="ASU83402.1"/>
    <property type="molecule type" value="Genomic_DNA"/>
</dbReference>
<protein>
    <submittedName>
        <fullName evidence="3">YceI family protein</fullName>
    </submittedName>
</protein>
<evidence type="ECO:0000256" key="1">
    <source>
        <dbReference type="ARBA" id="ARBA00008812"/>
    </source>
</evidence>